<dbReference type="GO" id="GO:0004674">
    <property type="term" value="F:protein serine/threonine kinase activity"/>
    <property type="evidence" value="ECO:0007669"/>
    <property type="project" value="UniProtKB-KW"/>
</dbReference>
<keyword evidence="2" id="KW-0547">Nucleotide-binding</keyword>
<dbReference type="EMBL" id="QZWZ01000005">
    <property type="protein sequence ID" value="RJT40582.1"/>
    <property type="molecule type" value="Genomic_DNA"/>
</dbReference>
<comment type="caution">
    <text evidence="8">The sequence shown here is derived from an EMBL/GenBank/DDBJ whole genome shotgun (WGS) entry which is preliminary data.</text>
</comment>
<organism evidence="8 9">
    <name type="scientific">Mesorhizobium waimense</name>
    <dbReference type="NCBI Taxonomy" id="1300307"/>
    <lineage>
        <taxon>Bacteria</taxon>
        <taxon>Pseudomonadati</taxon>
        <taxon>Pseudomonadota</taxon>
        <taxon>Alphaproteobacteria</taxon>
        <taxon>Hyphomicrobiales</taxon>
        <taxon>Phyllobacteriaceae</taxon>
        <taxon>Mesorhizobium</taxon>
    </lineage>
</organism>
<dbReference type="InterPro" id="IPR000719">
    <property type="entry name" value="Prot_kinase_dom"/>
</dbReference>
<feature type="compositionally biased region" description="Polar residues" evidence="5">
    <location>
        <begin position="554"/>
        <end position="566"/>
    </location>
</feature>
<dbReference type="PANTHER" id="PTHR43289">
    <property type="entry name" value="MITOGEN-ACTIVATED PROTEIN KINASE KINASE KINASE 20-RELATED"/>
    <property type="match status" value="1"/>
</dbReference>
<evidence type="ECO:0000256" key="5">
    <source>
        <dbReference type="SAM" id="MobiDB-lite"/>
    </source>
</evidence>
<protein>
    <submittedName>
        <fullName evidence="8">Serine/threonine protein kinase</fullName>
    </submittedName>
</protein>
<dbReference type="GO" id="GO:0005524">
    <property type="term" value="F:ATP binding"/>
    <property type="evidence" value="ECO:0007669"/>
    <property type="project" value="UniProtKB-KW"/>
</dbReference>
<keyword evidence="9" id="KW-1185">Reference proteome</keyword>
<dbReference type="Gene3D" id="1.10.510.10">
    <property type="entry name" value="Transferase(Phosphotransferase) domain 1"/>
    <property type="match status" value="1"/>
</dbReference>
<evidence type="ECO:0000259" key="7">
    <source>
        <dbReference type="PROSITE" id="PS50011"/>
    </source>
</evidence>
<feature type="transmembrane region" description="Helical" evidence="6">
    <location>
        <begin position="367"/>
        <end position="389"/>
    </location>
</feature>
<feature type="compositionally biased region" description="Low complexity" evidence="5">
    <location>
        <begin position="431"/>
        <end position="441"/>
    </location>
</feature>
<feature type="compositionally biased region" description="Pro residues" evidence="5">
    <location>
        <begin position="512"/>
        <end position="524"/>
    </location>
</feature>
<dbReference type="CDD" id="cd14014">
    <property type="entry name" value="STKc_PknB_like"/>
    <property type="match status" value="1"/>
</dbReference>
<accession>A0A3A5KVI1</accession>
<evidence type="ECO:0000256" key="6">
    <source>
        <dbReference type="SAM" id="Phobius"/>
    </source>
</evidence>
<keyword evidence="3 8" id="KW-0418">Kinase</keyword>
<dbReference type="AlphaFoldDB" id="A0A3A5KVI1"/>
<evidence type="ECO:0000256" key="4">
    <source>
        <dbReference type="ARBA" id="ARBA00022840"/>
    </source>
</evidence>
<keyword evidence="1" id="KW-0808">Transferase</keyword>
<feature type="compositionally biased region" description="Pro residues" evidence="5">
    <location>
        <begin position="454"/>
        <end position="465"/>
    </location>
</feature>
<keyword evidence="8" id="KW-0723">Serine/threonine-protein kinase</keyword>
<keyword evidence="6" id="KW-1133">Transmembrane helix</keyword>
<dbReference type="RefSeq" id="WP_120013672.1">
    <property type="nucleotide sequence ID" value="NZ_QZWZ01000005.1"/>
</dbReference>
<dbReference type="Gene3D" id="3.30.200.20">
    <property type="entry name" value="Phosphorylase Kinase, domain 1"/>
    <property type="match status" value="1"/>
</dbReference>
<keyword evidence="6" id="KW-0472">Membrane</keyword>
<evidence type="ECO:0000256" key="1">
    <source>
        <dbReference type="ARBA" id="ARBA00022679"/>
    </source>
</evidence>
<name>A0A3A5KVI1_9HYPH</name>
<keyword evidence="6" id="KW-0812">Transmembrane</keyword>
<reference evidence="8 9" key="1">
    <citation type="submission" date="2018-09" db="EMBL/GenBank/DDBJ databases">
        <title>Mesorhizobium carmichaelinearum sp. nov. isolated from Carmichaelinea spp. root nodules in New Zealand.</title>
        <authorList>
            <person name="De Meyer S.E."/>
        </authorList>
    </citation>
    <scope>NUCLEOTIDE SEQUENCE [LARGE SCALE GENOMIC DNA]</scope>
    <source>
        <strain evidence="8 9">ICMP19557</strain>
    </source>
</reference>
<dbReference type="Proteomes" id="UP000272706">
    <property type="component" value="Unassembled WGS sequence"/>
</dbReference>
<proteinExistence type="predicted"/>
<evidence type="ECO:0000256" key="3">
    <source>
        <dbReference type="ARBA" id="ARBA00022777"/>
    </source>
</evidence>
<evidence type="ECO:0000313" key="8">
    <source>
        <dbReference type="EMBL" id="RJT40582.1"/>
    </source>
</evidence>
<dbReference type="OrthoDB" id="9801841at2"/>
<keyword evidence="4" id="KW-0067">ATP-binding</keyword>
<feature type="compositionally biased region" description="Low complexity" evidence="5">
    <location>
        <begin position="502"/>
        <end position="511"/>
    </location>
</feature>
<dbReference type="Pfam" id="PF00069">
    <property type="entry name" value="Pkinase"/>
    <property type="match status" value="1"/>
</dbReference>
<gene>
    <name evidence="8" type="ORF">D3227_08445</name>
</gene>
<feature type="region of interest" description="Disordered" evidence="5">
    <location>
        <begin position="281"/>
        <end position="331"/>
    </location>
</feature>
<evidence type="ECO:0000256" key="2">
    <source>
        <dbReference type="ARBA" id="ARBA00022741"/>
    </source>
</evidence>
<dbReference type="PANTHER" id="PTHR43289:SF34">
    <property type="entry name" value="SERINE_THREONINE-PROTEIN KINASE YBDM-RELATED"/>
    <property type="match status" value="1"/>
</dbReference>
<sequence>MSADDKTRISPNLASTGVGTQLSGIYELDERIAFGGMGEVYRGHNIQTGDHVAIKIVLPEFARDQTILSLFKKEASILNHLSHDAVVRYHVFTIDPGIGRPYLAMEFVDGESLFDVMRRGAMALQDVRKLCHRLASGLSAVHQAGAIHRDLSPDNIILPGGRVDRAKIIDFGIARSATVGGETLIGGKFAGKYNYVSPEQLGLYSGDVSEQSDIYSLGLVLAAALRGKPIDMSGSQFEIVEKRRTVPDLSDIDADFRDIVEAMLQPDPRDRPASMAEIARMTRDDTDSEATAPPASLKPRERPGLPRAGGTLAPGSRTQEQPSRAPDGQRFVPHVRPAHLSEPRPSAAAPRAVAPPAAAKPARIRNIAIAAVAALAVVSGAGVYLSGILTPVPPAPAGKTTLSVPEAPKPAPNDSASNAPESAKPTPPEQPQAQTTAPPAENQADTVAGQKPEPAQPPEPLPPVEETPKPTASETQAPIELAPAEKVPPANQPEAVTGDSQETVTPPAKAAPAPPPVKVAPAPTPAEKAVTPPPPQPDIVVTQKPEQPAGQPAKPNTTAQTSQPDASQPEATTTPAPPTEPPAAEQPDDTDVALNVPKPETPPAPPPVGAMALRASWVRDFGGGDCFYATLTAATDKSAAIEGFGTQVQPFERMLHDFQARFQVEPDISVRLIEPTQCEITSFLSFLGRTAADKPELVLDRTSVPDGSPIGGTLVTHGGLISSVLLIDHKGMAFNLDDRMVVQSDRATFKIPIGLGAADKAAGKAVPQIILVITGPQDIQAAAFSAPTPASVVLPKILEEIETSGSEFSATAKYFRLGG</sequence>
<dbReference type="SUPFAM" id="SSF56112">
    <property type="entry name" value="Protein kinase-like (PK-like)"/>
    <property type="match status" value="1"/>
</dbReference>
<evidence type="ECO:0000313" key="9">
    <source>
        <dbReference type="Proteomes" id="UP000272706"/>
    </source>
</evidence>
<feature type="region of interest" description="Disordered" evidence="5">
    <location>
        <begin position="399"/>
        <end position="607"/>
    </location>
</feature>
<dbReference type="PROSITE" id="PS50011">
    <property type="entry name" value="PROTEIN_KINASE_DOM"/>
    <property type="match status" value="1"/>
</dbReference>
<feature type="domain" description="Protein kinase" evidence="7">
    <location>
        <begin position="26"/>
        <end position="283"/>
    </location>
</feature>
<dbReference type="InterPro" id="IPR011009">
    <property type="entry name" value="Kinase-like_dom_sf"/>
</dbReference>